<protein>
    <recommendedName>
        <fullName evidence="3">Ribosome maturation factor RimP</fullName>
    </recommendedName>
</protein>
<comment type="subcellular location">
    <subcellularLocation>
        <location evidence="3">Cytoplasm</location>
    </subcellularLocation>
</comment>
<dbReference type="CDD" id="cd01734">
    <property type="entry name" value="YlxS_C"/>
    <property type="match status" value="1"/>
</dbReference>
<dbReference type="InterPro" id="IPR028989">
    <property type="entry name" value="RimP_N"/>
</dbReference>
<evidence type="ECO:0000256" key="3">
    <source>
        <dbReference type="HAMAP-Rule" id="MF_01077"/>
    </source>
</evidence>
<feature type="domain" description="Ribosome maturation factor RimP N-terminal" evidence="4">
    <location>
        <begin position="13"/>
        <end position="88"/>
    </location>
</feature>
<accession>A0A7Z0IHS5</accession>
<dbReference type="InterPro" id="IPR036847">
    <property type="entry name" value="RimP_C_sf"/>
</dbReference>
<keyword evidence="7" id="KW-1185">Reference proteome</keyword>
<evidence type="ECO:0000256" key="2">
    <source>
        <dbReference type="ARBA" id="ARBA00022517"/>
    </source>
</evidence>
<dbReference type="Pfam" id="PF17384">
    <property type="entry name" value="DUF150_C"/>
    <property type="match status" value="1"/>
</dbReference>
<dbReference type="InterPro" id="IPR035956">
    <property type="entry name" value="RimP_N_sf"/>
</dbReference>
<gene>
    <name evidence="3" type="primary">rimP</name>
    <name evidence="6" type="ORF">BJY26_002083</name>
</gene>
<evidence type="ECO:0000259" key="4">
    <source>
        <dbReference type="Pfam" id="PF02576"/>
    </source>
</evidence>
<feature type="domain" description="Ribosome maturation factor RimP C-terminal" evidence="5">
    <location>
        <begin position="92"/>
        <end position="153"/>
    </location>
</feature>
<dbReference type="Proteomes" id="UP000539111">
    <property type="component" value="Unassembled WGS sequence"/>
</dbReference>
<keyword evidence="1 3" id="KW-0963">Cytoplasm</keyword>
<dbReference type="PANTHER" id="PTHR33867:SF1">
    <property type="entry name" value="RIBOSOME MATURATION FACTOR RIMP"/>
    <property type="match status" value="1"/>
</dbReference>
<evidence type="ECO:0000256" key="1">
    <source>
        <dbReference type="ARBA" id="ARBA00022490"/>
    </source>
</evidence>
<dbReference type="GO" id="GO:0006412">
    <property type="term" value="P:translation"/>
    <property type="evidence" value="ECO:0007669"/>
    <property type="project" value="TreeGrafter"/>
</dbReference>
<evidence type="ECO:0000313" key="6">
    <source>
        <dbReference type="EMBL" id="NYI67777.1"/>
    </source>
</evidence>
<dbReference type="PANTHER" id="PTHR33867">
    <property type="entry name" value="RIBOSOME MATURATION FACTOR RIMP"/>
    <property type="match status" value="1"/>
</dbReference>
<evidence type="ECO:0000313" key="7">
    <source>
        <dbReference type="Proteomes" id="UP000539111"/>
    </source>
</evidence>
<dbReference type="Pfam" id="PF02576">
    <property type="entry name" value="RimP_N"/>
    <property type="match status" value="1"/>
</dbReference>
<dbReference type="SUPFAM" id="SSF75420">
    <property type="entry name" value="YhbC-like, N-terminal domain"/>
    <property type="match status" value="1"/>
</dbReference>
<dbReference type="Gene3D" id="3.30.300.70">
    <property type="entry name" value="RimP-like superfamily, N-terminal"/>
    <property type="match status" value="1"/>
</dbReference>
<keyword evidence="2 3" id="KW-0690">Ribosome biogenesis</keyword>
<evidence type="ECO:0000259" key="5">
    <source>
        <dbReference type="Pfam" id="PF17384"/>
    </source>
</evidence>
<reference evidence="6 7" key="1">
    <citation type="submission" date="2020-07" db="EMBL/GenBank/DDBJ databases">
        <title>Sequencing the genomes of 1000 actinobacteria strains.</title>
        <authorList>
            <person name="Klenk H.-P."/>
        </authorList>
    </citation>
    <scope>NUCLEOTIDE SEQUENCE [LARGE SCALE GENOMIC DNA]</scope>
    <source>
        <strain evidence="6 7">DSM 26341</strain>
    </source>
</reference>
<comment type="caution">
    <text evidence="6">The sequence shown here is derived from an EMBL/GenBank/DDBJ whole genome shotgun (WGS) entry which is preliminary data.</text>
</comment>
<comment type="similarity">
    <text evidence="3">Belongs to the RimP family.</text>
</comment>
<proteinExistence type="inferred from homology"/>
<dbReference type="AlphaFoldDB" id="A0A7Z0IHS5"/>
<dbReference type="GO" id="GO:0000028">
    <property type="term" value="P:ribosomal small subunit assembly"/>
    <property type="evidence" value="ECO:0007669"/>
    <property type="project" value="TreeGrafter"/>
</dbReference>
<dbReference type="GO" id="GO:0005829">
    <property type="term" value="C:cytosol"/>
    <property type="evidence" value="ECO:0007669"/>
    <property type="project" value="TreeGrafter"/>
</dbReference>
<name>A0A7Z0IHS5_9MICO</name>
<dbReference type="InterPro" id="IPR028998">
    <property type="entry name" value="RimP_C"/>
</dbReference>
<organism evidence="6 7">
    <name type="scientific">Spelaeicoccus albus</name>
    <dbReference type="NCBI Taxonomy" id="1280376"/>
    <lineage>
        <taxon>Bacteria</taxon>
        <taxon>Bacillati</taxon>
        <taxon>Actinomycetota</taxon>
        <taxon>Actinomycetes</taxon>
        <taxon>Micrococcales</taxon>
        <taxon>Brevibacteriaceae</taxon>
        <taxon>Spelaeicoccus</taxon>
    </lineage>
</organism>
<dbReference type="InterPro" id="IPR003728">
    <property type="entry name" value="Ribosome_maturation_RimP"/>
</dbReference>
<sequence length="154" mass="16420">MRTDEEAALADRLGPLVHGHGLVVEDLKIGVNGSRRSVTVTVDLPEDQTGAADLDTIAQVSKEVGAHLDDDEPFDGRAYTLEVSSPGATRPLTEPRHWKRARGRLIAVKLAGGDSLTGRLIDVADDGPQLDVGGASRRLAYGEIASARVEVEFK</sequence>
<dbReference type="SUPFAM" id="SSF74942">
    <property type="entry name" value="YhbC-like, C-terminal domain"/>
    <property type="match status" value="1"/>
</dbReference>
<dbReference type="RefSeq" id="WP_218852362.1">
    <property type="nucleotide sequence ID" value="NZ_JACBZP010000001.1"/>
</dbReference>
<comment type="function">
    <text evidence="3">Required for maturation of 30S ribosomal subunits.</text>
</comment>
<dbReference type="HAMAP" id="MF_01077">
    <property type="entry name" value="RimP"/>
    <property type="match status" value="1"/>
</dbReference>
<dbReference type="EMBL" id="JACBZP010000001">
    <property type="protein sequence ID" value="NYI67777.1"/>
    <property type="molecule type" value="Genomic_DNA"/>
</dbReference>